<reference evidence="2 3" key="1">
    <citation type="submission" date="2023-05" db="EMBL/GenBank/DDBJ databases">
        <title>B98-5 Cell Line De Novo Hybrid Assembly: An Optical Mapping Approach.</title>
        <authorList>
            <person name="Kananen K."/>
            <person name="Auerbach J.A."/>
            <person name="Kautto E."/>
            <person name="Blachly J.S."/>
        </authorList>
    </citation>
    <scope>NUCLEOTIDE SEQUENCE [LARGE SCALE GENOMIC DNA]</scope>
    <source>
        <strain evidence="2">B95-8</strain>
        <tissue evidence="2">Cell line</tissue>
    </source>
</reference>
<gene>
    <name evidence="2" type="ORF">P7K49_026052</name>
</gene>
<dbReference type="EMBL" id="JASSZA010000012">
    <property type="protein sequence ID" value="KAK2097018.1"/>
    <property type="molecule type" value="Genomic_DNA"/>
</dbReference>
<proteinExistence type="predicted"/>
<evidence type="ECO:0000256" key="1">
    <source>
        <dbReference type="SAM" id="MobiDB-lite"/>
    </source>
</evidence>
<comment type="caution">
    <text evidence="2">The sequence shown here is derived from an EMBL/GenBank/DDBJ whole genome shotgun (WGS) entry which is preliminary data.</text>
</comment>
<protein>
    <submittedName>
        <fullName evidence="2">Uncharacterized protein</fullName>
    </submittedName>
</protein>
<accession>A0ABQ9UIY7</accession>
<feature type="compositionally biased region" description="Basic and acidic residues" evidence="1">
    <location>
        <begin position="33"/>
        <end position="46"/>
    </location>
</feature>
<organism evidence="2 3">
    <name type="scientific">Saguinus oedipus</name>
    <name type="common">Cotton-top tamarin</name>
    <name type="synonym">Oedipomidas oedipus</name>
    <dbReference type="NCBI Taxonomy" id="9490"/>
    <lineage>
        <taxon>Eukaryota</taxon>
        <taxon>Metazoa</taxon>
        <taxon>Chordata</taxon>
        <taxon>Craniata</taxon>
        <taxon>Vertebrata</taxon>
        <taxon>Euteleostomi</taxon>
        <taxon>Mammalia</taxon>
        <taxon>Eutheria</taxon>
        <taxon>Euarchontoglires</taxon>
        <taxon>Primates</taxon>
        <taxon>Haplorrhini</taxon>
        <taxon>Platyrrhini</taxon>
        <taxon>Cebidae</taxon>
        <taxon>Callitrichinae</taxon>
        <taxon>Saguinus</taxon>
    </lineage>
</organism>
<name>A0ABQ9UIY7_SAGOE</name>
<evidence type="ECO:0000313" key="2">
    <source>
        <dbReference type="EMBL" id="KAK2097018.1"/>
    </source>
</evidence>
<evidence type="ECO:0000313" key="3">
    <source>
        <dbReference type="Proteomes" id="UP001266305"/>
    </source>
</evidence>
<keyword evidence="3" id="KW-1185">Reference proteome</keyword>
<feature type="region of interest" description="Disordered" evidence="1">
    <location>
        <begin position="1"/>
        <end position="68"/>
    </location>
</feature>
<sequence length="68" mass="7540">MRRKSPFLASAATAPDGFTAQPEFNSPSEDVTVENRSKKEVSETERKHHTLSHLKDRGFNAAPDEPST</sequence>
<dbReference type="Proteomes" id="UP001266305">
    <property type="component" value="Unassembled WGS sequence"/>
</dbReference>